<protein>
    <submittedName>
        <fullName evidence="2">Uncharacterized protein</fullName>
    </submittedName>
</protein>
<evidence type="ECO:0000313" key="2">
    <source>
        <dbReference type="EnsemblMetazoa" id="ENSAATROPP006600"/>
    </source>
</evidence>
<sequence length="145" mass="15858">MNRLAIFAVIVCLFAVGGVHSQMVCYRCNDCSFNPLEAVVCGSSGSWGDTGPTLPTSPAPTPSTTTPWYTTFSPTLATIPPWPRAARAYGYLCYRVERYVPSQGRYVLDRGCALQLATYETTCNSVTGLQGYRNCQFCNSQLCNL</sequence>
<organism evidence="2 3">
    <name type="scientific">Anopheles atroparvus</name>
    <name type="common">European mosquito</name>
    <dbReference type="NCBI Taxonomy" id="41427"/>
    <lineage>
        <taxon>Eukaryota</taxon>
        <taxon>Metazoa</taxon>
        <taxon>Ecdysozoa</taxon>
        <taxon>Arthropoda</taxon>
        <taxon>Hexapoda</taxon>
        <taxon>Insecta</taxon>
        <taxon>Pterygota</taxon>
        <taxon>Neoptera</taxon>
        <taxon>Endopterygota</taxon>
        <taxon>Diptera</taxon>
        <taxon>Nematocera</taxon>
        <taxon>Culicoidea</taxon>
        <taxon>Culicidae</taxon>
        <taxon>Anophelinae</taxon>
        <taxon>Anopheles</taxon>
    </lineage>
</organism>
<proteinExistence type="predicted"/>
<feature type="chain" id="PRO_5042537267" evidence="1">
    <location>
        <begin position="22"/>
        <end position="145"/>
    </location>
</feature>
<evidence type="ECO:0000313" key="3">
    <source>
        <dbReference type="Proteomes" id="UP000075880"/>
    </source>
</evidence>
<feature type="signal peptide" evidence="1">
    <location>
        <begin position="1"/>
        <end position="21"/>
    </location>
</feature>
<evidence type="ECO:0000256" key="1">
    <source>
        <dbReference type="SAM" id="SignalP"/>
    </source>
</evidence>
<dbReference type="Proteomes" id="UP000075880">
    <property type="component" value="Unassembled WGS sequence"/>
</dbReference>
<accession>A0AAG5D6U1</accession>
<dbReference type="EnsemblMetazoa" id="ENSAATROPT007370">
    <property type="protein sequence ID" value="ENSAATROPP006600"/>
    <property type="gene ID" value="ENSAATROPG005996"/>
</dbReference>
<reference evidence="2" key="1">
    <citation type="submission" date="2024-04" db="UniProtKB">
        <authorList>
            <consortium name="EnsemblMetazoa"/>
        </authorList>
    </citation>
    <scope>IDENTIFICATION</scope>
    <source>
        <strain evidence="2">EBRO</strain>
    </source>
</reference>
<name>A0AAG5D6U1_ANOAO</name>
<keyword evidence="1" id="KW-0732">Signal</keyword>
<keyword evidence="3" id="KW-1185">Reference proteome</keyword>
<dbReference type="AlphaFoldDB" id="A0AAG5D6U1"/>